<comment type="caution">
    <text evidence="5">The sequence shown here is derived from an EMBL/GenBank/DDBJ whole genome shotgun (WGS) entry which is preliminary data.</text>
</comment>
<dbReference type="Pfam" id="PF00593">
    <property type="entry name" value="TonB_dep_Rec_b-barrel"/>
    <property type="match status" value="1"/>
</dbReference>
<gene>
    <name evidence="5" type="ORF">F0145_17690</name>
</gene>
<sequence>MSYTNNVGITTPNRLPNMANSLQFANFFNAATFNALGTRQYSEEKLKLLEQFIQNPAGMSIFPEVNSNDYANWENSANGVANTNWFNLHYKPYSLKQNHNVSLSGGNKTTQFFVSGGYYTEGGSMRFADIDYNRYNLNATVTSQVQSWVKVKANTKYTQSKYTSPFSGFENLFFHNLARMRPNVSPYDLNSNWTEQSMVPYLQSGSESREDETNLAILTGLEFEPVKKWKINVDLNLRQSTSEQTNLKLPGTIYGINGAPITVNRSEYNIPLKGSYGRNMLSSRYISPNIYSSYSLTIKENHGLDILVGFQQELNEFKSLAATAQDLISNSRPGISLATGSQAISESRTHWATRGGFARLSYNYKSKYLLELNGRYDGSSRFAADSRWGFFPSVSAGYNLDQETFLQENVAWLNQLKIRGSYGFLGNQSGAGLYSYAENMGITVPGIGTGGRWYYGAGREAYITVPGAFNPFITWEKIENANVGLDFGAFNSQLTGSFDIYQRNTRDMLGPSLDIADMYGATPPQTNNADLRTRGWELSLNWRGRINSNISYSFGGLLADNKSVVTKYQNPNNNDPRGAWYVGKTAGEIWGFRSPGLVQNPEAADAFNRLDHSFLSAQPWKPGDVIYEDLNSDGKINQGTNQLGNMGDLTIIGNSNARYSYSLNGSVSWKGLSLSMLWQGIGKRDFAPALLDAYFWGSGSLAQVTVFKEHLDYWTPENPGAYYPNPYASPVGSINSFVGKTQQISDRYLQNAAYLRLKNLTINYNLPVSWVQRVKLSKVNVFFSGENLLTQTKLAKMFDPETLVGGAAPGKIYPLSKIYSFGLGLSF</sequence>
<dbReference type="EMBL" id="VWSF01000015">
    <property type="protein sequence ID" value="KAA5542971.1"/>
    <property type="molecule type" value="Genomic_DNA"/>
</dbReference>
<reference evidence="5 6" key="1">
    <citation type="submission" date="2019-09" db="EMBL/GenBank/DDBJ databases">
        <title>Genome sequence and assembly of Adhaeribacter sp.</title>
        <authorList>
            <person name="Chhetri G."/>
        </authorList>
    </citation>
    <scope>NUCLEOTIDE SEQUENCE [LARGE SCALE GENOMIC DNA]</scope>
    <source>
        <strain evidence="5 6">DK36</strain>
    </source>
</reference>
<dbReference type="NCBIfam" id="TIGR04056">
    <property type="entry name" value="OMP_RagA_SusC"/>
    <property type="match status" value="1"/>
</dbReference>
<dbReference type="RefSeq" id="WP_150090376.1">
    <property type="nucleotide sequence ID" value="NZ_VWSF01000015.1"/>
</dbReference>
<comment type="subcellular location">
    <subcellularLocation>
        <location evidence="1">Cell outer membrane</location>
    </subcellularLocation>
</comment>
<dbReference type="InterPro" id="IPR023996">
    <property type="entry name" value="TonB-dep_OMP_SusC/RagA"/>
</dbReference>
<organism evidence="5 6">
    <name type="scientific">Adhaeribacter rhizoryzae</name>
    <dbReference type="NCBI Taxonomy" id="2607907"/>
    <lineage>
        <taxon>Bacteria</taxon>
        <taxon>Pseudomonadati</taxon>
        <taxon>Bacteroidota</taxon>
        <taxon>Cytophagia</taxon>
        <taxon>Cytophagales</taxon>
        <taxon>Hymenobacteraceae</taxon>
        <taxon>Adhaeribacter</taxon>
    </lineage>
</organism>
<dbReference type="InterPro" id="IPR036942">
    <property type="entry name" value="Beta-barrel_TonB_sf"/>
</dbReference>
<accession>A0A5M6D668</accession>
<keyword evidence="6" id="KW-1185">Reference proteome</keyword>
<proteinExistence type="predicted"/>
<evidence type="ECO:0000256" key="1">
    <source>
        <dbReference type="ARBA" id="ARBA00004442"/>
    </source>
</evidence>
<evidence type="ECO:0000256" key="2">
    <source>
        <dbReference type="ARBA" id="ARBA00023136"/>
    </source>
</evidence>
<dbReference type="InterPro" id="IPR000531">
    <property type="entry name" value="Beta-barrel_TonB"/>
</dbReference>
<keyword evidence="2" id="KW-0472">Membrane</keyword>
<dbReference type="Proteomes" id="UP000323426">
    <property type="component" value="Unassembled WGS sequence"/>
</dbReference>
<dbReference type="AlphaFoldDB" id="A0A5M6D668"/>
<feature type="domain" description="TonB-dependent receptor-like beta-barrel" evidence="4">
    <location>
        <begin position="201"/>
        <end position="788"/>
    </location>
</feature>
<evidence type="ECO:0000259" key="4">
    <source>
        <dbReference type="Pfam" id="PF00593"/>
    </source>
</evidence>
<evidence type="ECO:0000313" key="5">
    <source>
        <dbReference type="EMBL" id="KAA5542971.1"/>
    </source>
</evidence>
<dbReference type="GO" id="GO:0009279">
    <property type="term" value="C:cell outer membrane"/>
    <property type="evidence" value="ECO:0007669"/>
    <property type="project" value="UniProtKB-SubCell"/>
</dbReference>
<evidence type="ECO:0000256" key="3">
    <source>
        <dbReference type="ARBA" id="ARBA00023237"/>
    </source>
</evidence>
<keyword evidence="3" id="KW-0998">Cell outer membrane</keyword>
<evidence type="ECO:0000313" key="6">
    <source>
        <dbReference type="Proteomes" id="UP000323426"/>
    </source>
</evidence>
<dbReference type="Gene3D" id="2.40.170.20">
    <property type="entry name" value="TonB-dependent receptor, beta-barrel domain"/>
    <property type="match status" value="1"/>
</dbReference>
<dbReference type="SUPFAM" id="SSF56935">
    <property type="entry name" value="Porins"/>
    <property type="match status" value="1"/>
</dbReference>
<protein>
    <submittedName>
        <fullName evidence="5">SusC/RagA family TonB-linked outer membrane protein</fullName>
    </submittedName>
</protein>
<name>A0A5M6D668_9BACT</name>